<dbReference type="GO" id="GO:0004252">
    <property type="term" value="F:serine-type endopeptidase activity"/>
    <property type="evidence" value="ECO:0007669"/>
    <property type="project" value="UniProtKB-UniRule"/>
</dbReference>
<keyword evidence="1 7" id="KW-0645">Protease</keyword>
<feature type="binding site" evidence="7">
    <location>
        <position position="488"/>
    </location>
    <ligand>
        <name>Ca(2+)</name>
        <dbReference type="ChEBI" id="CHEBI:29108"/>
    </ligand>
</feature>
<dbReference type="GO" id="GO:0008240">
    <property type="term" value="F:tripeptidyl-peptidase activity"/>
    <property type="evidence" value="ECO:0007669"/>
    <property type="project" value="TreeGrafter"/>
</dbReference>
<accession>A0A916UBW9</accession>
<dbReference type="PROSITE" id="PS51695">
    <property type="entry name" value="SEDOLISIN"/>
    <property type="match status" value="1"/>
</dbReference>
<dbReference type="Pfam" id="PF09286">
    <property type="entry name" value="Pro-kuma_activ"/>
    <property type="match status" value="1"/>
</dbReference>
<dbReference type="InterPro" id="IPR036852">
    <property type="entry name" value="Peptidase_S8/S53_dom_sf"/>
</dbReference>
<organism evidence="10 11">
    <name type="scientific">Undibacterium terreum</name>
    <dbReference type="NCBI Taxonomy" id="1224302"/>
    <lineage>
        <taxon>Bacteria</taxon>
        <taxon>Pseudomonadati</taxon>
        <taxon>Pseudomonadota</taxon>
        <taxon>Betaproteobacteria</taxon>
        <taxon>Burkholderiales</taxon>
        <taxon>Oxalobacteraceae</taxon>
        <taxon>Undibacterium</taxon>
    </lineage>
</organism>
<evidence type="ECO:0000256" key="6">
    <source>
        <dbReference type="ARBA" id="ARBA00023145"/>
    </source>
</evidence>
<feature type="active site" description="Charge relay system" evidence="7">
    <location>
        <position position="259"/>
    </location>
</feature>
<dbReference type="SUPFAM" id="SSF52743">
    <property type="entry name" value="Subtilisin-like"/>
    <property type="match status" value="1"/>
</dbReference>
<keyword evidence="4 7" id="KW-0720">Serine protease</keyword>
<dbReference type="GO" id="GO:0046872">
    <property type="term" value="F:metal ion binding"/>
    <property type="evidence" value="ECO:0007669"/>
    <property type="project" value="UniProtKB-UniRule"/>
</dbReference>
<gene>
    <name evidence="10" type="ORF">GCM10011396_12100</name>
</gene>
<keyword evidence="5 7" id="KW-0106">Calcium</keyword>
<dbReference type="CDD" id="cd11377">
    <property type="entry name" value="Pro-peptidase_S53"/>
    <property type="match status" value="1"/>
</dbReference>
<sequence length="522" mass="53610">MASNSTHTIVAGSERKPMRGAHSLGPVQPDQQVEITIRLRDKSGSQTTGTHATSADTHPAARGYMTREEFAAAHGASASDIAAIKAFAELHQLVLVATDAAQRSMILSGTAAAMNKAFGVTLEEYEHPDGTYRGRVGHVSVPADIAAIVEGVFGLDDRPQATTKFKIKRLADAPVAHAAANGSFTPPELAKLYNFPPGLDGKGQCIGIIELGGGTRPADIKTYFSSLGLATPNVKVISVDHAKNRPTTSDSADGEVMLDIEVAGAVAPKATIAVYFAPNTDRGFLDAITTAVHDKVNKPSVISISWGSAEVHWTAQAMASFEQAFADAAAMGVTICAAAGDNGSTDGETDGSQNVDFPASAPHALGCGGTKLVVSATGALTETVWNEAADSATGGGFSTHFPVPSYQTALGKALTGRGVPDVAGDADPTSGYAVRVDGKNLVIGGTSAVAPLWAGLIALFNQKLGHPVGFLNPLLYGSLKGKGVTRDITQGNNGAQKAATGWDACTGWGTPDGLKLLQALSS</sequence>
<evidence type="ECO:0000256" key="4">
    <source>
        <dbReference type="ARBA" id="ARBA00022825"/>
    </source>
</evidence>
<dbReference type="PANTHER" id="PTHR14218">
    <property type="entry name" value="PROTEASE S8 TRIPEPTIDYL PEPTIDASE I CLN2"/>
    <property type="match status" value="1"/>
</dbReference>
<feature type="active site" description="Charge relay system" evidence="7">
    <location>
        <position position="255"/>
    </location>
</feature>
<dbReference type="PANTHER" id="PTHR14218:SF15">
    <property type="entry name" value="TRIPEPTIDYL-PEPTIDASE 1"/>
    <property type="match status" value="1"/>
</dbReference>
<evidence type="ECO:0000313" key="10">
    <source>
        <dbReference type="EMBL" id="GGC66572.1"/>
    </source>
</evidence>
<feature type="binding site" evidence="7">
    <location>
        <position position="487"/>
    </location>
    <ligand>
        <name>Ca(2+)</name>
        <dbReference type="ChEBI" id="CHEBI:29108"/>
    </ligand>
</feature>
<evidence type="ECO:0000256" key="8">
    <source>
        <dbReference type="SAM" id="MobiDB-lite"/>
    </source>
</evidence>
<evidence type="ECO:0000256" key="5">
    <source>
        <dbReference type="ARBA" id="ARBA00022837"/>
    </source>
</evidence>
<feature type="region of interest" description="Disordered" evidence="8">
    <location>
        <begin position="1"/>
        <end position="60"/>
    </location>
</feature>
<dbReference type="Pfam" id="PF00082">
    <property type="entry name" value="Peptidase_S8"/>
    <property type="match status" value="1"/>
</dbReference>
<dbReference type="SMART" id="SM00944">
    <property type="entry name" value="Pro-kuma_activ"/>
    <property type="match status" value="1"/>
</dbReference>
<dbReference type="InterPro" id="IPR050819">
    <property type="entry name" value="Tripeptidyl-peptidase_I"/>
</dbReference>
<proteinExistence type="predicted"/>
<feature type="binding site" evidence="7">
    <location>
        <position position="501"/>
    </location>
    <ligand>
        <name>Ca(2+)</name>
        <dbReference type="ChEBI" id="CHEBI:29108"/>
    </ligand>
</feature>
<feature type="domain" description="Peptidase S53" evidence="9">
    <location>
        <begin position="183"/>
        <end position="522"/>
    </location>
</feature>
<dbReference type="EMBL" id="BMED01000001">
    <property type="protein sequence ID" value="GGC66572.1"/>
    <property type="molecule type" value="Genomic_DNA"/>
</dbReference>
<reference evidence="10" key="1">
    <citation type="journal article" date="2014" name="Int. J. Syst. Evol. Microbiol.">
        <title>Complete genome sequence of Corynebacterium casei LMG S-19264T (=DSM 44701T), isolated from a smear-ripened cheese.</title>
        <authorList>
            <consortium name="US DOE Joint Genome Institute (JGI-PGF)"/>
            <person name="Walter F."/>
            <person name="Albersmeier A."/>
            <person name="Kalinowski J."/>
            <person name="Ruckert C."/>
        </authorList>
    </citation>
    <scope>NUCLEOTIDE SEQUENCE</scope>
    <source>
        <strain evidence="10">CGMCC 1.10998</strain>
    </source>
</reference>
<evidence type="ECO:0000259" key="9">
    <source>
        <dbReference type="PROSITE" id="PS51695"/>
    </source>
</evidence>
<protein>
    <submittedName>
        <fullName evidence="10">Kumamolisin</fullName>
    </submittedName>
</protein>
<dbReference type="AlphaFoldDB" id="A0A916UBW9"/>
<dbReference type="SUPFAM" id="SSF54897">
    <property type="entry name" value="Protease propeptides/inhibitors"/>
    <property type="match status" value="1"/>
</dbReference>
<evidence type="ECO:0000256" key="1">
    <source>
        <dbReference type="ARBA" id="ARBA00022670"/>
    </source>
</evidence>
<evidence type="ECO:0000256" key="2">
    <source>
        <dbReference type="ARBA" id="ARBA00022723"/>
    </source>
</evidence>
<evidence type="ECO:0000256" key="3">
    <source>
        <dbReference type="ARBA" id="ARBA00022801"/>
    </source>
</evidence>
<keyword evidence="6" id="KW-0865">Zymogen</keyword>
<evidence type="ECO:0000313" key="11">
    <source>
        <dbReference type="Proteomes" id="UP000637423"/>
    </source>
</evidence>
<feature type="binding site" evidence="7">
    <location>
        <position position="503"/>
    </location>
    <ligand>
        <name>Ca(2+)</name>
        <dbReference type="ChEBI" id="CHEBI:29108"/>
    </ligand>
</feature>
<dbReference type="InterPro" id="IPR015366">
    <property type="entry name" value="S53_propep"/>
</dbReference>
<dbReference type="Proteomes" id="UP000637423">
    <property type="component" value="Unassembled WGS sequence"/>
</dbReference>
<feature type="compositionally biased region" description="Polar residues" evidence="8">
    <location>
        <begin position="44"/>
        <end position="56"/>
    </location>
</feature>
<reference evidence="10" key="2">
    <citation type="submission" date="2020-09" db="EMBL/GenBank/DDBJ databases">
        <authorList>
            <person name="Sun Q."/>
            <person name="Zhou Y."/>
        </authorList>
    </citation>
    <scope>NUCLEOTIDE SEQUENCE</scope>
    <source>
        <strain evidence="10">CGMCC 1.10998</strain>
    </source>
</reference>
<name>A0A916UBW9_9BURK</name>
<keyword evidence="3 7" id="KW-0378">Hydrolase</keyword>
<comment type="caution">
    <text evidence="10">The sequence shown here is derived from an EMBL/GenBank/DDBJ whole genome shotgun (WGS) entry which is preliminary data.</text>
</comment>
<comment type="cofactor">
    <cofactor evidence="7">
        <name>Ca(2+)</name>
        <dbReference type="ChEBI" id="CHEBI:29108"/>
    </cofactor>
    <text evidence="7">Binds 1 Ca(2+) ion per subunit.</text>
</comment>
<feature type="active site" description="Charge relay system" evidence="7">
    <location>
        <position position="447"/>
    </location>
</feature>
<dbReference type="Gene3D" id="3.40.50.200">
    <property type="entry name" value="Peptidase S8/S53 domain"/>
    <property type="match status" value="1"/>
</dbReference>
<dbReference type="InterPro" id="IPR030400">
    <property type="entry name" value="Sedolisin_dom"/>
</dbReference>
<dbReference type="CDD" id="cd04056">
    <property type="entry name" value="Peptidases_S53"/>
    <property type="match status" value="1"/>
</dbReference>
<dbReference type="GO" id="GO:0006508">
    <property type="term" value="P:proteolysis"/>
    <property type="evidence" value="ECO:0007669"/>
    <property type="project" value="UniProtKB-KW"/>
</dbReference>
<dbReference type="InterPro" id="IPR000209">
    <property type="entry name" value="Peptidase_S8/S53_dom"/>
</dbReference>
<keyword evidence="2 7" id="KW-0479">Metal-binding</keyword>
<dbReference type="RefSeq" id="WP_188565030.1">
    <property type="nucleotide sequence ID" value="NZ_BMED01000001.1"/>
</dbReference>
<evidence type="ECO:0000256" key="7">
    <source>
        <dbReference type="PROSITE-ProRule" id="PRU01032"/>
    </source>
</evidence>
<keyword evidence="11" id="KW-1185">Reference proteome</keyword>